<keyword evidence="3" id="KW-1185">Reference proteome</keyword>
<proteinExistence type="predicted"/>
<gene>
    <name evidence="2" type="primary">cas5</name>
    <name evidence="2" type="ORF">LKD28_01140</name>
</gene>
<dbReference type="RefSeq" id="WP_227572809.1">
    <property type="nucleotide sequence ID" value="NZ_JAJEQT010000001.1"/>
</dbReference>
<evidence type="ECO:0000256" key="1">
    <source>
        <dbReference type="ARBA" id="ARBA00023118"/>
    </source>
</evidence>
<dbReference type="InterPro" id="IPR013422">
    <property type="entry name" value="CRISPR-assoc_prot_Cas5_N"/>
</dbReference>
<evidence type="ECO:0000313" key="3">
    <source>
        <dbReference type="Proteomes" id="UP001198495"/>
    </source>
</evidence>
<dbReference type="Proteomes" id="UP001198495">
    <property type="component" value="Unassembled WGS sequence"/>
</dbReference>
<protein>
    <submittedName>
        <fullName evidence="2">CRISPR-associated protein Cas5</fullName>
    </submittedName>
</protein>
<name>A0ABS8FL36_9FIRM</name>
<comment type="caution">
    <text evidence="2">The sequence shown here is derived from an EMBL/GenBank/DDBJ whole genome shotgun (WGS) entry which is preliminary data.</text>
</comment>
<dbReference type="EMBL" id="JAJEQT010000001">
    <property type="protein sequence ID" value="MCC2217639.1"/>
    <property type="molecule type" value="Genomic_DNA"/>
</dbReference>
<keyword evidence="1" id="KW-0051">Antiviral defense</keyword>
<evidence type="ECO:0000313" key="2">
    <source>
        <dbReference type="EMBL" id="MCC2217639.1"/>
    </source>
</evidence>
<dbReference type="NCBIfam" id="TIGR02593">
    <property type="entry name" value="CRISPR_cas5"/>
    <property type="match status" value="1"/>
</dbReference>
<dbReference type="Pfam" id="PF09704">
    <property type="entry name" value="Cas_Cas5d"/>
    <property type="match status" value="1"/>
</dbReference>
<accession>A0ABS8FL36</accession>
<dbReference type="InterPro" id="IPR021124">
    <property type="entry name" value="CRISPR-assoc_prot_Cas5"/>
</dbReference>
<reference evidence="2 3" key="1">
    <citation type="submission" date="2021-10" db="EMBL/GenBank/DDBJ databases">
        <title>Anaerobic single-cell dispensing facilitates the cultivation of human gut bacteria.</title>
        <authorList>
            <person name="Afrizal A."/>
        </authorList>
    </citation>
    <scope>NUCLEOTIDE SEQUENCE [LARGE SCALE GENOMIC DNA]</scope>
    <source>
        <strain evidence="2 3">CLA-AA-H212</strain>
    </source>
</reference>
<sequence length="361" mass="41448">MKALRIRLTQTSANYRREETIDNRMTYPLPPYSTVIGAIHKACGFTSYHPMDISIQGDYQSMQKEVYLDHCILNSLQNDRGILIKMCNSQTVSNGYVKVAAAKKSQGNDFRKGEYIDVYHPEYLDEYRALKDLADKIGAYKKDKLKPFLEHVKKHRQYLSDLKKVLNPSTEQTKIQALSKQEAKWKTIEKNVKRNVETYEREHYKYPISLFRTLTTAPKTYETLYGITLILHIHADDDTLACIYDHIDDLTSIGRSEDFVNVEECSYTELKEIDDNYTCDMHMYIPSNALSEAIDSDSINLNGQNGIPGCGTNFLLNKDYVLADNKRIFNKKLVCYVSKFNIFDAVSGIYADDNSNIVALV</sequence>
<organism evidence="2 3">
    <name type="scientific">Coprococcus hominis</name>
    <name type="common">ex Arizal et al. 2022</name>
    <dbReference type="NCBI Taxonomy" id="2881262"/>
    <lineage>
        <taxon>Bacteria</taxon>
        <taxon>Bacillati</taxon>
        <taxon>Bacillota</taxon>
        <taxon>Clostridia</taxon>
        <taxon>Lachnospirales</taxon>
        <taxon>Lachnospiraceae</taxon>
        <taxon>Coprococcus</taxon>
    </lineage>
</organism>